<feature type="domain" description="HTH luxR-type" evidence="4">
    <location>
        <begin position="195"/>
        <end position="260"/>
    </location>
</feature>
<dbReference type="PROSITE" id="PS50043">
    <property type="entry name" value="HTH_LUXR_2"/>
    <property type="match status" value="1"/>
</dbReference>
<keyword evidence="6" id="KW-1185">Reference proteome</keyword>
<dbReference type="SUPFAM" id="SSF46894">
    <property type="entry name" value="C-terminal effector domain of the bipartite response regulators"/>
    <property type="match status" value="1"/>
</dbReference>
<evidence type="ECO:0000256" key="2">
    <source>
        <dbReference type="ARBA" id="ARBA00023125"/>
    </source>
</evidence>
<evidence type="ECO:0000313" key="6">
    <source>
        <dbReference type="Proteomes" id="UP000190750"/>
    </source>
</evidence>
<dbReference type="Proteomes" id="UP000190750">
    <property type="component" value="Unassembled WGS sequence"/>
</dbReference>
<dbReference type="InterPro" id="IPR000792">
    <property type="entry name" value="Tscrpt_reg_LuxR_C"/>
</dbReference>
<comment type="caution">
    <text evidence="5">The sequence shown here is derived from an EMBL/GenBank/DDBJ whole genome shotgun (WGS) entry which is preliminary data.</text>
</comment>
<keyword evidence="2" id="KW-0238">DNA-binding</keyword>
<dbReference type="SMART" id="SM00421">
    <property type="entry name" value="HTH_LUXR"/>
    <property type="match status" value="1"/>
</dbReference>
<keyword evidence="3" id="KW-0804">Transcription</keyword>
<dbReference type="EMBL" id="MTJN01000002">
    <property type="protein sequence ID" value="OOV07735.1"/>
    <property type="molecule type" value="Genomic_DNA"/>
</dbReference>
<evidence type="ECO:0000256" key="1">
    <source>
        <dbReference type="ARBA" id="ARBA00023015"/>
    </source>
</evidence>
<name>A0A1T1AUT0_RHOFE</name>
<dbReference type="InterPro" id="IPR036388">
    <property type="entry name" value="WH-like_DNA-bd_sf"/>
</dbReference>
<evidence type="ECO:0000313" key="5">
    <source>
        <dbReference type="EMBL" id="OOV07735.1"/>
    </source>
</evidence>
<dbReference type="Pfam" id="PF00196">
    <property type="entry name" value="GerE"/>
    <property type="match status" value="1"/>
</dbReference>
<gene>
    <name evidence="5" type="ORF">RF819_14305</name>
</gene>
<dbReference type="GO" id="GO:0006355">
    <property type="term" value="P:regulation of DNA-templated transcription"/>
    <property type="evidence" value="ECO:0007669"/>
    <property type="project" value="InterPro"/>
</dbReference>
<proteinExistence type="predicted"/>
<reference evidence="5 6" key="1">
    <citation type="submission" date="2017-01" db="EMBL/GenBank/DDBJ databases">
        <title>Genome sequencing of Rhodoferax fermentans JCM 7819.</title>
        <authorList>
            <person name="Kim Y.J."/>
            <person name="Farh M.E.-A."/>
            <person name="Yang D.-C."/>
        </authorList>
    </citation>
    <scope>NUCLEOTIDE SEQUENCE [LARGE SCALE GENOMIC DNA]</scope>
    <source>
        <strain evidence="5 6">JCM 7819</strain>
    </source>
</reference>
<dbReference type="PANTHER" id="PTHR44688:SF16">
    <property type="entry name" value="DNA-BINDING TRANSCRIPTIONAL ACTIVATOR DEVR_DOSR"/>
    <property type="match status" value="1"/>
</dbReference>
<dbReference type="GO" id="GO:0003677">
    <property type="term" value="F:DNA binding"/>
    <property type="evidence" value="ECO:0007669"/>
    <property type="project" value="UniProtKB-KW"/>
</dbReference>
<dbReference type="OrthoDB" id="135231at2"/>
<dbReference type="STRING" id="28066.RF819_14305"/>
<evidence type="ECO:0000259" key="4">
    <source>
        <dbReference type="PROSITE" id="PS50043"/>
    </source>
</evidence>
<dbReference type="RefSeq" id="WP_078365584.1">
    <property type="nucleotide sequence ID" value="NZ_MTJN01000002.1"/>
</dbReference>
<dbReference type="CDD" id="cd06170">
    <property type="entry name" value="LuxR_C_like"/>
    <property type="match status" value="1"/>
</dbReference>
<dbReference type="NCBIfam" id="TIGR03020">
    <property type="entry name" value="EpsA"/>
    <property type="match status" value="1"/>
</dbReference>
<dbReference type="PANTHER" id="PTHR44688">
    <property type="entry name" value="DNA-BINDING TRANSCRIPTIONAL ACTIVATOR DEVR_DOSR"/>
    <property type="match status" value="1"/>
</dbReference>
<evidence type="ECO:0000256" key="3">
    <source>
        <dbReference type="ARBA" id="ARBA00023163"/>
    </source>
</evidence>
<dbReference type="InterPro" id="IPR016032">
    <property type="entry name" value="Sig_transdc_resp-reg_C-effctor"/>
</dbReference>
<keyword evidence="1" id="KW-0805">Transcription regulation</keyword>
<dbReference type="AlphaFoldDB" id="A0A1T1AUT0"/>
<dbReference type="PROSITE" id="PS00622">
    <property type="entry name" value="HTH_LUXR_1"/>
    <property type="match status" value="1"/>
</dbReference>
<sequence>MGYLQSLSPDEIHHYHRMLTRSVEVRSHYDMLVWLQGDMQHYIAHDIMITAWGDFSSQSIQHNIISRMAGVRSQSIDSVAISPLLLQLFARWAEFGRKPFSINVGDTGFEINQSGAKNALKDALQTMRCALVHGIKDHRSKHDCLYVAFSVKPSFSETERSIMALVLPHLDSALRQVAHLPHQTQPIDASPVEAQLQHDFGLSEREAEVLHWVAAGKTNPEIGMILDISAYTVKNHLQRVFKKLDVTNRAQAVNKIKTLLGDV</sequence>
<organism evidence="5 6">
    <name type="scientific">Rhodoferax fermentans</name>
    <dbReference type="NCBI Taxonomy" id="28066"/>
    <lineage>
        <taxon>Bacteria</taxon>
        <taxon>Pseudomonadati</taxon>
        <taxon>Pseudomonadota</taxon>
        <taxon>Betaproteobacteria</taxon>
        <taxon>Burkholderiales</taxon>
        <taxon>Comamonadaceae</taxon>
        <taxon>Rhodoferax</taxon>
    </lineage>
</organism>
<dbReference type="PRINTS" id="PR00038">
    <property type="entry name" value="HTHLUXR"/>
</dbReference>
<accession>A0A1T1AUT0</accession>
<dbReference type="InterPro" id="IPR017470">
    <property type="entry name" value="Tscrpt_reg_EpsA"/>
</dbReference>
<dbReference type="Gene3D" id="1.10.10.10">
    <property type="entry name" value="Winged helix-like DNA-binding domain superfamily/Winged helix DNA-binding domain"/>
    <property type="match status" value="1"/>
</dbReference>
<protein>
    <submittedName>
        <fullName evidence="5">Transcriptional regulator EpsA</fullName>
    </submittedName>
</protein>